<keyword evidence="5 9" id="KW-0032">Aminotransferase</keyword>
<dbReference type="AlphaFoldDB" id="A0A433X5W7"/>
<dbReference type="CDD" id="cd00609">
    <property type="entry name" value="AAT_like"/>
    <property type="match status" value="1"/>
</dbReference>
<dbReference type="HAMAP" id="MF_01023">
    <property type="entry name" value="HisC_aminotrans_2"/>
    <property type="match status" value="1"/>
</dbReference>
<keyword evidence="7 9" id="KW-0663">Pyridoxal phosphate</keyword>
<dbReference type="GO" id="GO:0030170">
    <property type="term" value="F:pyridoxal phosphate binding"/>
    <property type="evidence" value="ECO:0007669"/>
    <property type="project" value="InterPro"/>
</dbReference>
<keyword evidence="6 9" id="KW-0808">Transferase</keyword>
<comment type="pathway">
    <text evidence="2 9">Amino-acid biosynthesis; L-histidine biosynthesis; L-histidine from 5-phospho-alpha-D-ribose 1-diphosphate: step 7/9.</text>
</comment>
<dbReference type="InterPro" id="IPR005861">
    <property type="entry name" value="HisP_aminotrans"/>
</dbReference>
<dbReference type="Gene3D" id="3.90.1150.10">
    <property type="entry name" value="Aspartate Aminotransferase, domain 1"/>
    <property type="match status" value="1"/>
</dbReference>
<keyword evidence="9" id="KW-0368">Histidine biosynthesis</keyword>
<evidence type="ECO:0000256" key="7">
    <source>
        <dbReference type="ARBA" id="ARBA00022898"/>
    </source>
</evidence>
<name>A0A433X5W7_9HYPH</name>
<comment type="subunit">
    <text evidence="4 9">Homodimer.</text>
</comment>
<evidence type="ECO:0000256" key="3">
    <source>
        <dbReference type="ARBA" id="ARBA00007970"/>
    </source>
</evidence>
<evidence type="ECO:0000256" key="1">
    <source>
        <dbReference type="ARBA" id="ARBA00001933"/>
    </source>
</evidence>
<evidence type="ECO:0000259" key="10">
    <source>
        <dbReference type="Pfam" id="PF00155"/>
    </source>
</evidence>
<dbReference type="Pfam" id="PF00155">
    <property type="entry name" value="Aminotran_1_2"/>
    <property type="match status" value="1"/>
</dbReference>
<evidence type="ECO:0000313" key="12">
    <source>
        <dbReference type="Proteomes" id="UP000281547"/>
    </source>
</evidence>
<dbReference type="InterPro" id="IPR015422">
    <property type="entry name" value="PyrdxlP-dep_Trfase_small"/>
</dbReference>
<dbReference type="OrthoDB" id="9809616at2"/>
<evidence type="ECO:0000256" key="6">
    <source>
        <dbReference type="ARBA" id="ARBA00022679"/>
    </source>
</evidence>
<dbReference type="EC" id="2.6.1.9" evidence="9"/>
<evidence type="ECO:0000256" key="9">
    <source>
        <dbReference type="HAMAP-Rule" id="MF_01023"/>
    </source>
</evidence>
<dbReference type="InterPro" id="IPR015424">
    <property type="entry name" value="PyrdxlP-dep_Trfase"/>
</dbReference>
<organism evidence="11 12">
    <name type="scientific">Arsenicitalea aurantiaca</name>
    <dbReference type="NCBI Taxonomy" id="1783274"/>
    <lineage>
        <taxon>Bacteria</taxon>
        <taxon>Pseudomonadati</taxon>
        <taxon>Pseudomonadota</taxon>
        <taxon>Alphaproteobacteria</taxon>
        <taxon>Hyphomicrobiales</taxon>
        <taxon>Devosiaceae</taxon>
        <taxon>Arsenicitalea</taxon>
    </lineage>
</organism>
<reference evidence="11 12" key="1">
    <citation type="journal article" date="2016" name="Int. J. Syst. Evol. Microbiol.">
        <title>Arsenicitalea aurantiaca gen. nov., sp. nov., a new member of the family Hyphomicrobiaceae, isolated from high-arsenic sediment.</title>
        <authorList>
            <person name="Mu Y."/>
            <person name="Zhou L."/>
            <person name="Zeng X.C."/>
            <person name="Liu L."/>
            <person name="Pan Y."/>
            <person name="Chen X."/>
            <person name="Wang J."/>
            <person name="Li S."/>
            <person name="Li W.J."/>
            <person name="Wang Y."/>
        </authorList>
    </citation>
    <scope>NUCLEOTIDE SEQUENCE [LARGE SCALE GENOMIC DNA]</scope>
    <source>
        <strain evidence="11 12">42-50</strain>
    </source>
</reference>
<dbReference type="Gene3D" id="3.40.640.10">
    <property type="entry name" value="Type I PLP-dependent aspartate aminotransferase-like (Major domain)"/>
    <property type="match status" value="1"/>
</dbReference>
<dbReference type="EMBL" id="RZNJ01000005">
    <property type="protein sequence ID" value="RUT29486.1"/>
    <property type="molecule type" value="Genomic_DNA"/>
</dbReference>
<dbReference type="PANTHER" id="PTHR43643">
    <property type="entry name" value="HISTIDINOL-PHOSPHATE AMINOTRANSFERASE 2"/>
    <property type="match status" value="1"/>
</dbReference>
<protein>
    <recommendedName>
        <fullName evidence="9">Histidinol-phosphate aminotransferase</fullName>
        <ecNumber evidence="9">2.6.1.9</ecNumber>
    </recommendedName>
    <alternativeName>
        <fullName evidence="9">Imidazole acetol-phosphate transaminase</fullName>
    </alternativeName>
</protein>
<dbReference type="NCBIfam" id="TIGR01141">
    <property type="entry name" value="hisC"/>
    <property type="match status" value="1"/>
</dbReference>
<keyword evidence="12" id="KW-1185">Reference proteome</keyword>
<accession>A0A433X5W7</accession>
<evidence type="ECO:0000256" key="5">
    <source>
        <dbReference type="ARBA" id="ARBA00022576"/>
    </source>
</evidence>
<evidence type="ECO:0000256" key="8">
    <source>
        <dbReference type="ARBA" id="ARBA00047481"/>
    </source>
</evidence>
<dbReference type="InterPro" id="IPR004839">
    <property type="entry name" value="Aminotransferase_I/II_large"/>
</dbReference>
<dbReference type="InterPro" id="IPR015421">
    <property type="entry name" value="PyrdxlP-dep_Trfase_major"/>
</dbReference>
<comment type="caution">
    <text evidence="11">The sequence shown here is derived from an EMBL/GenBank/DDBJ whole genome shotgun (WGS) entry which is preliminary data.</text>
</comment>
<feature type="domain" description="Aminotransferase class I/classII large" evidence="10">
    <location>
        <begin position="29"/>
        <end position="358"/>
    </location>
</feature>
<gene>
    <name evidence="9" type="primary">hisC</name>
    <name evidence="11" type="ORF">EMQ25_15115</name>
</gene>
<comment type="catalytic activity">
    <reaction evidence="8 9">
        <text>L-histidinol phosphate + 2-oxoglutarate = 3-(imidazol-4-yl)-2-oxopropyl phosphate + L-glutamate</text>
        <dbReference type="Rhea" id="RHEA:23744"/>
        <dbReference type="ChEBI" id="CHEBI:16810"/>
        <dbReference type="ChEBI" id="CHEBI:29985"/>
        <dbReference type="ChEBI" id="CHEBI:57766"/>
        <dbReference type="ChEBI" id="CHEBI:57980"/>
        <dbReference type="EC" id="2.6.1.9"/>
    </reaction>
</comment>
<dbReference type="InterPro" id="IPR050106">
    <property type="entry name" value="HistidinolP_aminotransfase"/>
</dbReference>
<proteinExistence type="inferred from homology"/>
<evidence type="ECO:0000313" key="11">
    <source>
        <dbReference type="EMBL" id="RUT29486.1"/>
    </source>
</evidence>
<comment type="similarity">
    <text evidence="3 9">Belongs to the class-II pyridoxal-phosphate-dependent aminotransferase family. Histidinol-phosphate aminotransferase subfamily.</text>
</comment>
<dbReference type="GO" id="GO:0000105">
    <property type="term" value="P:L-histidine biosynthetic process"/>
    <property type="evidence" value="ECO:0007669"/>
    <property type="project" value="UniProtKB-UniRule"/>
</dbReference>
<sequence length="368" mass="38996">MSDRPQPQPGILEIAAYVPGRSTAGPGVKVTKLSSNESPLGASPKAIAAAEAAIAGGLEIYPEGSSRLLREALGEVHGLDPARIVCGNGSDDILHLLAQAYLGEGDEAVMSQFGFSVYPIVTRAAGAQIVMAPEADYTADVDAILAAVTERTQMVFLANPNNPTGTYISEAELDRLHAGLREDILLVVDSAYAEYVTAADYAVGAALVERAKNVVMVRTFSKMGLAALRIGWMYGPPEIVDALNRIRGPFNVNLPAQLAGAAAARDTEFTEALRLHNARWRDWLTAALSSNALRVVQSQANFVMVLFPDEEGRRARDAFAALLDQGLVVREIGVYGIGNGLRISIGSEAAMRAVVDVLKGFGAPGERP</sequence>
<dbReference type="PANTHER" id="PTHR43643:SF3">
    <property type="entry name" value="HISTIDINOL-PHOSPHATE AMINOTRANSFERASE"/>
    <property type="match status" value="1"/>
</dbReference>
<feature type="modified residue" description="N6-(pyridoxal phosphate)lysine" evidence="9">
    <location>
        <position position="222"/>
    </location>
</feature>
<dbReference type="SUPFAM" id="SSF53383">
    <property type="entry name" value="PLP-dependent transferases"/>
    <property type="match status" value="1"/>
</dbReference>
<keyword evidence="9" id="KW-0028">Amino-acid biosynthesis</keyword>
<dbReference type="Proteomes" id="UP000281547">
    <property type="component" value="Unassembled WGS sequence"/>
</dbReference>
<dbReference type="GO" id="GO:0004400">
    <property type="term" value="F:histidinol-phosphate transaminase activity"/>
    <property type="evidence" value="ECO:0007669"/>
    <property type="project" value="UniProtKB-UniRule"/>
</dbReference>
<comment type="cofactor">
    <cofactor evidence="1 9">
        <name>pyridoxal 5'-phosphate</name>
        <dbReference type="ChEBI" id="CHEBI:597326"/>
    </cofactor>
</comment>
<evidence type="ECO:0000256" key="4">
    <source>
        <dbReference type="ARBA" id="ARBA00011738"/>
    </source>
</evidence>
<dbReference type="UniPathway" id="UPA00031">
    <property type="reaction ID" value="UER00012"/>
</dbReference>
<evidence type="ECO:0000256" key="2">
    <source>
        <dbReference type="ARBA" id="ARBA00005011"/>
    </source>
</evidence>